<evidence type="ECO:0000259" key="3">
    <source>
        <dbReference type="Pfam" id="PF22600"/>
    </source>
</evidence>
<dbReference type="GO" id="GO:0031123">
    <property type="term" value="P:RNA 3'-end processing"/>
    <property type="evidence" value="ECO:0007669"/>
    <property type="project" value="TreeGrafter"/>
</dbReference>
<dbReference type="GO" id="GO:1990817">
    <property type="term" value="F:poly(A) RNA polymerase activity"/>
    <property type="evidence" value="ECO:0007669"/>
    <property type="project" value="TreeGrafter"/>
</dbReference>
<reference evidence="4" key="1">
    <citation type="journal article" date="2023" name="Science">
        <title>Genome structures resolve the early diversification of teleost fishes.</title>
        <authorList>
            <person name="Parey E."/>
            <person name="Louis A."/>
            <person name="Montfort J."/>
            <person name="Bouchez O."/>
            <person name="Roques C."/>
            <person name="Iampietro C."/>
            <person name="Lluch J."/>
            <person name="Castinel A."/>
            <person name="Donnadieu C."/>
            <person name="Desvignes T."/>
            <person name="Floi Bucao C."/>
            <person name="Jouanno E."/>
            <person name="Wen M."/>
            <person name="Mejri S."/>
            <person name="Dirks R."/>
            <person name="Jansen H."/>
            <person name="Henkel C."/>
            <person name="Chen W.J."/>
            <person name="Zahm M."/>
            <person name="Cabau C."/>
            <person name="Klopp C."/>
            <person name="Thompson A.W."/>
            <person name="Robinson-Rechavi M."/>
            <person name="Braasch I."/>
            <person name="Lecointre G."/>
            <person name="Bobe J."/>
            <person name="Postlethwait J.H."/>
            <person name="Berthelot C."/>
            <person name="Roest Crollius H."/>
            <person name="Guiguen Y."/>
        </authorList>
    </citation>
    <scope>NUCLEOTIDE SEQUENCE</scope>
    <source>
        <strain evidence="4">Concon-B</strain>
    </source>
</reference>
<feature type="compositionally biased region" description="Polar residues" evidence="1">
    <location>
        <begin position="580"/>
        <end position="591"/>
    </location>
</feature>
<feature type="region of interest" description="Disordered" evidence="1">
    <location>
        <begin position="572"/>
        <end position="591"/>
    </location>
</feature>
<dbReference type="AlphaFoldDB" id="A0A9Q1DRU3"/>
<feature type="region of interest" description="Disordered" evidence="1">
    <location>
        <begin position="47"/>
        <end position="70"/>
    </location>
</feature>
<dbReference type="SUPFAM" id="SSF81301">
    <property type="entry name" value="Nucleotidyltransferase"/>
    <property type="match status" value="1"/>
</dbReference>
<name>A0A9Q1DRU3_CONCO</name>
<dbReference type="Gene3D" id="3.30.460.10">
    <property type="entry name" value="Beta Polymerase, domain 2"/>
    <property type="match status" value="1"/>
</dbReference>
<evidence type="ECO:0000313" key="4">
    <source>
        <dbReference type="EMBL" id="KAJ8279206.1"/>
    </source>
</evidence>
<evidence type="ECO:0000313" key="5">
    <source>
        <dbReference type="Proteomes" id="UP001152803"/>
    </source>
</evidence>
<keyword evidence="5" id="KW-1185">Reference proteome</keyword>
<dbReference type="Pfam" id="PF22600">
    <property type="entry name" value="MTPAP-like_central"/>
    <property type="match status" value="1"/>
</dbReference>
<evidence type="ECO:0000259" key="2">
    <source>
        <dbReference type="Pfam" id="PF17797"/>
    </source>
</evidence>
<dbReference type="GO" id="GO:0005739">
    <property type="term" value="C:mitochondrion"/>
    <property type="evidence" value="ECO:0007669"/>
    <property type="project" value="TreeGrafter"/>
</dbReference>
<accession>A0A9Q1DRU3</accession>
<dbReference type="SUPFAM" id="SSF81631">
    <property type="entry name" value="PAP/OAS1 substrate-binding domain"/>
    <property type="match status" value="1"/>
</dbReference>
<organism evidence="4 5">
    <name type="scientific">Conger conger</name>
    <name type="common">Conger eel</name>
    <name type="synonym">Muraena conger</name>
    <dbReference type="NCBI Taxonomy" id="82655"/>
    <lineage>
        <taxon>Eukaryota</taxon>
        <taxon>Metazoa</taxon>
        <taxon>Chordata</taxon>
        <taxon>Craniata</taxon>
        <taxon>Vertebrata</taxon>
        <taxon>Euteleostomi</taxon>
        <taxon>Actinopterygii</taxon>
        <taxon>Neopterygii</taxon>
        <taxon>Teleostei</taxon>
        <taxon>Anguilliformes</taxon>
        <taxon>Congridae</taxon>
        <taxon>Conger</taxon>
    </lineage>
</organism>
<dbReference type="OrthoDB" id="434989at2759"/>
<proteinExistence type="predicted"/>
<dbReference type="Gene3D" id="1.10.1410.10">
    <property type="match status" value="1"/>
</dbReference>
<feature type="domain" description="RL" evidence="2">
    <location>
        <begin position="62"/>
        <end position="130"/>
    </location>
</feature>
<evidence type="ECO:0000256" key="1">
    <source>
        <dbReference type="SAM" id="MobiDB-lite"/>
    </source>
</evidence>
<dbReference type="CDD" id="cd05402">
    <property type="entry name" value="NT_PAP_TUTase"/>
    <property type="match status" value="1"/>
</dbReference>
<gene>
    <name evidence="4" type="ORF">COCON_G00062720</name>
</gene>
<dbReference type="PANTHER" id="PTHR12271">
    <property type="entry name" value="POLY A POLYMERASE CID PAP -RELATED"/>
    <property type="match status" value="1"/>
</dbReference>
<dbReference type="Pfam" id="PF17797">
    <property type="entry name" value="RL"/>
    <property type="match status" value="1"/>
</dbReference>
<protein>
    <recommendedName>
        <fullName evidence="6">Poly(A) RNA polymerase, mitochondrial</fullName>
    </recommendedName>
</protein>
<evidence type="ECO:0008006" key="6">
    <source>
        <dbReference type="Google" id="ProtNLM"/>
    </source>
</evidence>
<dbReference type="Proteomes" id="UP001152803">
    <property type="component" value="Unassembled WGS sequence"/>
</dbReference>
<sequence>MAASTQVCRFYMNGRGTFFRSLQKNYFCFRRKFASKKVAKIVPKNTPKKQLATKKEAEDESSFSRLQEDRRKQAERSVLIACPPNITEMKFLKHLSTHGSIENCFFYESFGIYAVVEFSQTHSIDSMLGATIFPSVQNETAVPFKTRLLSLKASDSVLPKTRPSVPCQKLNPIGTKELILKLSQQDTVDKQLYYLLEQHQLTEENIRLRFLVCSLLKDIAAPYFPECVIRLFGSSVNSFGKLGCDLDLFLDLDSVRGRNTKQTRNQLSLEFQMKSTSSERAATQSILSVIAECVDHFGPGCVGVQKILNARCPLVRFSHQPSGFQCDLTTNNRVALKSSEMLHLYGRMDRRVRAMVLSLRCWAQVHGLTNNFPGAWITNFSLTTMIIFFLQRRSPPLIPPLDQLRELAGPRDECIIEGNDCTFVSDISRVKNLDNTETLDHLLQEFFVFYANFPFNQMSINIRKGKEDYKPDSSPLYIQNPFELSQNVSKNVNPTQLERLVTLCQESAWLLNEGWAKQRASTEPSPWGMGALLLPSLSQSIRNKSKKGRVLQPASERFKNLLAFLKTNKAGGSGAAGNAENQKTASSTTSC</sequence>
<dbReference type="InterPro" id="IPR043519">
    <property type="entry name" value="NT_sf"/>
</dbReference>
<feature type="domain" description="Poly(A) RNA polymerase mitochondrial-like central palm" evidence="3">
    <location>
        <begin position="189"/>
        <end position="346"/>
    </location>
</feature>
<dbReference type="InterPro" id="IPR041252">
    <property type="entry name" value="RL"/>
</dbReference>
<dbReference type="EMBL" id="JAFJMO010000004">
    <property type="protein sequence ID" value="KAJ8279206.1"/>
    <property type="molecule type" value="Genomic_DNA"/>
</dbReference>
<dbReference type="PANTHER" id="PTHR12271:SF133">
    <property type="entry name" value="POLY(A) RNA POLYMERASE, MITOCHONDRIAL"/>
    <property type="match status" value="1"/>
</dbReference>
<dbReference type="InterPro" id="IPR054708">
    <property type="entry name" value="MTPAP-like_central"/>
</dbReference>
<comment type="caution">
    <text evidence="4">The sequence shown here is derived from an EMBL/GenBank/DDBJ whole genome shotgun (WGS) entry which is preliminary data.</text>
</comment>